<organism evidence="2 3">
    <name type="scientific">Dissostichus mawsoni</name>
    <name type="common">Antarctic cod</name>
    <dbReference type="NCBI Taxonomy" id="36200"/>
    <lineage>
        <taxon>Eukaryota</taxon>
        <taxon>Metazoa</taxon>
        <taxon>Chordata</taxon>
        <taxon>Craniata</taxon>
        <taxon>Vertebrata</taxon>
        <taxon>Euteleostomi</taxon>
        <taxon>Actinopterygii</taxon>
        <taxon>Neopterygii</taxon>
        <taxon>Teleostei</taxon>
        <taxon>Neoteleostei</taxon>
        <taxon>Acanthomorphata</taxon>
        <taxon>Eupercaria</taxon>
        <taxon>Perciformes</taxon>
        <taxon>Notothenioidei</taxon>
        <taxon>Nototheniidae</taxon>
        <taxon>Dissostichus</taxon>
    </lineage>
</organism>
<dbReference type="Proteomes" id="UP000518266">
    <property type="component" value="Unassembled WGS sequence"/>
</dbReference>
<dbReference type="EMBL" id="JAAKFY010000020">
    <property type="protein sequence ID" value="KAF3841137.1"/>
    <property type="molecule type" value="Genomic_DNA"/>
</dbReference>
<comment type="caution">
    <text evidence="2">The sequence shown here is derived from an EMBL/GenBank/DDBJ whole genome shotgun (WGS) entry which is preliminary data.</text>
</comment>
<proteinExistence type="predicted"/>
<sequence length="437" mass="51012">MQKVLEGIDTPPVSPDPPVDPQPGTLRQRDLGRKNRKATKAKINREFQELQDKLKKAEQKAEKYKKRLQRLKNDHPSPRSKVNKLIQNISGASLRRTLLFHTAVAEEVRIKYAHSRRESDRQVIAGIVTNKILKKYRLQRLAQQVFGFSRRRWTKLANENHCMYGECEKCSKKEYKLTSHYRATDRVSYIQWATVDKDHEDNPGVSSKITLKKEFECSQEELIRYRDVSCMCSPNGNLECDCQKTKSFTFNATDDPTEDPNHKTPEVVQWHSPEVVGKWCALVYDHIIYPGIIQEVNETHCQDVLTLIPPPENVTSRHMAIAREVWDTLASHEKEREGEGGRGRGEGGTDENVAEQIKEGEITTELRETRRVMKKKNKALWQLQQKEKREEERREERRGEERREERRGGRERRGEERRGEERRGEERRGGLELKPGL</sequence>
<keyword evidence="3" id="KW-1185">Reference proteome</keyword>
<evidence type="ECO:0000313" key="3">
    <source>
        <dbReference type="Proteomes" id="UP000518266"/>
    </source>
</evidence>
<accession>A0A7J5XX42</accession>
<dbReference type="OrthoDB" id="8945351at2759"/>
<evidence type="ECO:0000256" key="1">
    <source>
        <dbReference type="SAM" id="MobiDB-lite"/>
    </source>
</evidence>
<feature type="compositionally biased region" description="Basic and acidic residues" evidence="1">
    <location>
        <begin position="332"/>
        <end position="347"/>
    </location>
</feature>
<gene>
    <name evidence="2" type="ORF">F7725_006999</name>
</gene>
<evidence type="ECO:0000313" key="2">
    <source>
        <dbReference type="EMBL" id="KAF3841137.1"/>
    </source>
</evidence>
<feature type="compositionally biased region" description="Basic and acidic residues" evidence="1">
    <location>
        <begin position="385"/>
        <end position="431"/>
    </location>
</feature>
<dbReference type="AlphaFoldDB" id="A0A7J5XX42"/>
<feature type="region of interest" description="Disordered" evidence="1">
    <location>
        <begin position="332"/>
        <end position="437"/>
    </location>
</feature>
<feature type="compositionally biased region" description="Pro residues" evidence="1">
    <location>
        <begin position="12"/>
        <end position="21"/>
    </location>
</feature>
<name>A0A7J5XX42_DISMA</name>
<protein>
    <submittedName>
        <fullName evidence="2">Uncharacterized protein</fullName>
    </submittedName>
</protein>
<feature type="region of interest" description="Disordered" evidence="1">
    <location>
        <begin position="1"/>
        <end position="44"/>
    </location>
</feature>
<reference evidence="2 3" key="1">
    <citation type="submission" date="2020-03" db="EMBL/GenBank/DDBJ databases">
        <title>Dissostichus mawsoni Genome sequencing and assembly.</title>
        <authorList>
            <person name="Park H."/>
        </authorList>
    </citation>
    <scope>NUCLEOTIDE SEQUENCE [LARGE SCALE GENOMIC DNA]</scope>
    <source>
        <strain evidence="2">DM0001</strain>
        <tissue evidence="2">Muscle</tissue>
    </source>
</reference>
<feature type="compositionally biased region" description="Basic and acidic residues" evidence="1">
    <location>
        <begin position="356"/>
        <end position="371"/>
    </location>
</feature>